<feature type="active site" description="Proton acceptor" evidence="4">
    <location>
        <position position="150"/>
    </location>
</feature>
<dbReference type="PROSITE" id="PS51635">
    <property type="entry name" value="PNPLA"/>
    <property type="match status" value="1"/>
</dbReference>
<organism evidence="6 7">
    <name type="scientific">Dokdonia ponticola</name>
    <dbReference type="NCBI Taxonomy" id="2041041"/>
    <lineage>
        <taxon>Bacteria</taxon>
        <taxon>Pseudomonadati</taxon>
        <taxon>Bacteroidota</taxon>
        <taxon>Flavobacteriia</taxon>
        <taxon>Flavobacteriales</taxon>
        <taxon>Flavobacteriaceae</taxon>
        <taxon>Dokdonia</taxon>
    </lineage>
</organism>
<dbReference type="EMBL" id="JBHSFV010000009">
    <property type="protein sequence ID" value="MFC4635134.1"/>
    <property type="molecule type" value="Genomic_DNA"/>
</dbReference>
<keyword evidence="1 4" id="KW-0378">Hydrolase</keyword>
<evidence type="ECO:0000259" key="5">
    <source>
        <dbReference type="PROSITE" id="PS51635"/>
    </source>
</evidence>
<feature type="short sequence motif" description="GXSXG" evidence="4">
    <location>
        <begin position="36"/>
        <end position="40"/>
    </location>
</feature>
<dbReference type="PANTHER" id="PTHR14226">
    <property type="entry name" value="NEUROPATHY TARGET ESTERASE/SWISS CHEESE D.MELANOGASTER"/>
    <property type="match status" value="1"/>
</dbReference>
<accession>A0ABV9I0X6</accession>
<feature type="short sequence motif" description="GXGXXG" evidence="4">
    <location>
        <begin position="9"/>
        <end position="14"/>
    </location>
</feature>
<evidence type="ECO:0000256" key="4">
    <source>
        <dbReference type="PROSITE-ProRule" id="PRU01161"/>
    </source>
</evidence>
<reference evidence="7" key="1">
    <citation type="journal article" date="2019" name="Int. J. Syst. Evol. Microbiol.">
        <title>The Global Catalogue of Microorganisms (GCM) 10K type strain sequencing project: providing services to taxonomists for standard genome sequencing and annotation.</title>
        <authorList>
            <consortium name="The Broad Institute Genomics Platform"/>
            <consortium name="The Broad Institute Genome Sequencing Center for Infectious Disease"/>
            <person name="Wu L."/>
            <person name="Ma J."/>
        </authorList>
    </citation>
    <scope>NUCLEOTIDE SEQUENCE [LARGE SCALE GENOMIC DNA]</scope>
    <source>
        <strain evidence="7">YJ-61-S</strain>
    </source>
</reference>
<keyword evidence="7" id="KW-1185">Reference proteome</keyword>
<dbReference type="SUPFAM" id="SSF52151">
    <property type="entry name" value="FabD/lysophospholipase-like"/>
    <property type="match status" value="1"/>
</dbReference>
<sequence length="253" mass="28025">MKIGLALSGGGIKGVAHIGTLKAITEQGIKIDHITGTSAGAIVAALYAAGYSWEVILDFFTKTSIFSLNRFALRKPGFIDTIKFENDLKLYFPEDSFEKLNIPLTITATEIESGNSKVFNSGQLICPILASSAFPGVFTPIEIDGVFYFDGGVIDDFPVEYLTGTCDYIIGSYANPLSEMSIDSLKYSYQVLNRAYEINLHHHVHNKFNNCDIFICAQELSQYGTFSMRSAKKIFDIGYKEAKKELLKYTAQE</sequence>
<dbReference type="Gene3D" id="3.40.1090.10">
    <property type="entry name" value="Cytosolic phospholipase A2 catalytic domain"/>
    <property type="match status" value="1"/>
</dbReference>
<dbReference type="RefSeq" id="WP_379980063.1">
    <property type="nucleotide sequence ID" value="NZ_JBHSFV010000009.1"/>
</dbReference>
<dbReference type="InterPro" id="IPR016035">
    <property type="entry name" value="Acyl_Trfase/lysoPLipase"/>
</dbReference>
<feature type="domain" description="PNPLA" evidence="5">
    <location>
        <begin position="5"/>
        <end position="163"/>
    </location>
</feature>
<evidence type="ECO:0000313" key="7">
    <source>
        <dbReference type="Proteomes" id="UP001596043"/>
    </source>
</evidence>
<dbReference type="CDD" id="cd07205">
    <property type="entry name" value="Pat_PNPLA6_PNPLA7_NTE1_like"/>
    <property type="match status" value="1"/>
</dbReference>
<name>A0ABV9I0X6_9FLAO</name>
<comment type="caution">
    <text evidence="6">The sequence shown here is derived from an EMBL/GenBank/DDBJ whole genome shotgun (WGS) entry which is preliminary data.</text>
</comment>
<evidence type="ECO:0000256" key="1">
    <source>
        <dbReference type="ARBA" id="ARBA00022801"/>
    </source>
</evidence>
<dbReference type="InterPro" id="IPR002641">
    <property type="entry name" value="PNPLA_dom"/>
</dbReference>
<dbReference type="InterPro" id="IPR050301">
    <property type="entry name" value="NTE"/>
</dbReference>
<feature type="short sequence motif" description="DGA/G" evidence="4">
    <location>
        <begin position="150"/>
        <end position="152"/>
    </location>
</feature>
<proteinExistence type="predicted"/>
<keyword evidence="2 4" id="KW-0442">Lipid degradation</keyword>
<dbReference type="PANTHER" id="PTHR14226:SF29">
    <property type="entry name" value="NEUROPATHY TARGET ESTERASE SWS"/>
    <property type="match status" value="1"/>
</dbReference>
<protein>
    <submittedName>
        <fullName evidence="6">Patatin-like phospholipase family protein</fullName>
    </submittedName>
</protein>
<keyword evidence="3 4" id="KW-0443">Lipid metabolism</keyword>
<evidence type="ECO:0000256" key="3">
    <source>
        <dbReference type="ARBA" id="ARBA00023098"/>
    </source>
</evidence>
<evidence type="ECO:0000256" key="2">
    <source>
        <dbReference type="ARBA" id="ARBA00022963"/>
    </source>
</evidence>
<evidence type="ECO:0000313" key="6">
    <source>
        <dbReference type="EMBL" id="MFC4635134.1"/>
    </source>
</evidence>
<dbReference type="Pfam" id="PF01734">
    <property type="entry name" value="Patatin"/>
    <property type="match status" value="1"/>
</dbReference>
<feature type="active site" description="Nucleophile" evidence="4">
    <location>
        <position position="38"/>
    </location>
</feature>
<gene>
    <name evidence="6" type="ORF">ACFO3O_14570</name>
</gene>
<dbReference type="Proteomes" id="UP001596043">
    <property type="component" value="Unassembled WGS sequence"/>
</dbReference>